<dbReference type="PANTHER" id="PTHR32002">
    <property type="entry name" value="PROTEIN NLP8"/>
    <property type="match status" value="1"/>
</dbReference>
<dbReference type="GO" id="GO:0003700">
    <property type="term" value="F:DNA-binding transcription factor activity"/>
    <property type="evidence" value="ECO:0007669"/>
    <property type="project" value="InterPro"/>
</dbReference>
<keyword evidence="2" id="KW-0238">DNA-binding</keyword>
<evidence type="ECO:0000259" key="6">
    <source>
        <dbReference type="PROSITE" id="PS51519"/>
    </source>
</evidence>
<evidence type="ECO:0000313" key="8">
    <source>
        <dbReference type="EMBL" id="KAK4744012.1"/>
    </source>
</evidence>
<reference evidence="8 9" key="1">
    <citation type="journal article" date="2023" name="Hortic Res">
        <title>Pangenome of water caltrop reveals structural variations and asymmetric subgenome divergence after allopolyploidization.</title>
        <authorList>
            <person name="Zhang X."/>
            <person name="Chen Y."/>
            <person name="Wang L."/>
            <person name="Yuan Y."/>
            <person name="Fang M."/>
            <person name="Shi L."/>
            <person name="Lu R."/>
            <person name="Comes H.P."/>
            <person name="Ma Y."/>
            <person name="Chen Y."/>
            <person name="Huang G."/>
            <person name="Zhou Y."/>
            <person name="Zheng Z."/>
            <person name="Qiu Y."/>
        </authorList>
    </citation>
    <scope>NUCLEOTIDE SEQUENCE [LARGE SCALE GENOMIC DNA]</scope>
    <source>
        <tissue evidence="8">Roots</tissue>
    </source>
</reference>
<dbReference type="InterPro" id="IPR055081">
    <property type="entry name" value="NLP1-9_GAF"/>
</dbReference>
<dbReference type="Pfam" id="PF00564">
    <property type="entry name" value="PB1"/>
    <property type="match status" value="1"/>
</dbReference>
<sequence length="912" mass="101363">MEGAAPNPVMDIDLMDELFLDGCWLETMCGSEFLLHSPSSNMGFCDPLYSWPSPDDCKAETRGHELVQRPSIPTDVQFVGQKSFSDPTLIPSQLENHINDNSDIRKTWWIGPKGDGGSPGSSVMDRLIKALSYIQDFSEDKDVLIQLWIPVNRGGKRVLTTSEQPFSLNPSSRSLSRYRDISVNFQFSAEEDSKELMGLPSRVFLGKIPEWTPDARFFRSDEYPRVDHAQQFDVRGTLALPVFEQGSMSCLGVIEVVTTIQKIKYHPEIQSVCKALEAVDLRSSGILNNPNAESCKKTYQAALPEILEVLRSACKTHGLPLAQTWVSCIQQGKGGCRHSDENFALCISPVENACHVEDPHAQGFHEACLEYHLLKCQGIVGKAFLTSHPCFSPDVTSFAKMDYPLSHHARMFGLSGAVAIRFRNIHIEMVDFVLELFLPMGCKVLEEQRKMLASLSVIIQQTCINLRVVRDDELREELITSSLYPPAENLSYSEKANREISECENVSWEKNSPRDDSQWIRFGLGVDAKNSQLAANLNIIGDSLDKKSTGFREVNQTLSLNTSDEHGEDHSIRFSGSGMKNSGVKKRSKAEKTISLQVLQQYFPGSLKDASKSLGVCPTTLKRICRQHGINRWPSRKIKKVGHSLQKLQVVMNSVEGASCPLQISSFYRNVPGLPSHNASAASPFSSLKPGDPQNLPSTKPESDNIMLLSNSLSSPSLSCSQSSTSSSQCCSNGTKLHSSSCKATNPEELVWENNSNNLLKRTQSEAELNVPGQEGLGTKLILGSQSHGIISETSKLKAPRDAAFDRSDVFWELESLRVKVTYGELNIRFRLQKGSRLGDLWNEIQRRFIVEDPSRFDLKYLDDDFEWILLTCDADLEECIEVSGSSQGNTIRLSLQVSHHYLGSNVGSGPL</sequence>
<keyword evidence="4" id="KW-0539">Nucleus</keyword>
<evidence type="ECO:0000256" key="5">
    <source>
        <dbReference type="SAM" id="MobiDB-lite"/>
    </source>
</evidence>
<keyword evidence="1" id="KW-0805">Transcription regulation</keyword>
<feature type="domain" description="PB1" evidence="7">
    <location>
        <begin position="816"/>
        <end position="899"/>
    </location>
</feature>
<feature type="compositionally biased region" description="Basic and acidic residues" evidence="5">
    <location>
        <begin position="563"/>
        <end position="572"/>
    </location>
</feature>
<dbReference type="PROSITE" id="PS51745">
    <property type="entry name" value="PB1"/>
    <property type="match status" value="1"/>
</dbReference>
<gene>
    <name evidence="8" type="ORF">SAY87_010324</name>
</gene>
<dbReference type="Pfam" id="PF22922">
    <property type="entry name" value="GAF_NLP"/>
    <property type="match status" value="1"/>
</dbReference>
<dbReference type="EMBL" id="JAXIOK010000022">
    <property type="protein sequence ID" value="KAK4744012.1"/>
    <property type="molecule type" value="Genomic_DNA"/>
</dbReference>
<dbReference type="Proteomes" id="UP001345219">
    <property type="component" value="Chromosome 9"/>
</dbReference>
<dbReference type="InterPro" id="IPR034891">
    <property type="entry name" value="PB1_NLP"/>
</dbReference>
<dbReference type="SUPFAM" id="SSF54277">
    <property type="entry name" value="CAD &amp; PB1 domains"/>
    <property type="match status" value="1"/>
</dbReference>
<dbReference type="AlphaFoldDB" id="A0AAN7GW58"/>
<dbReference type="InterPro" id="IPR000270">
    <property type="entry name" value="PB1_dom"/>
</dbReference>
<dbReference type="InterPro" id="IPR045012">
    <property type="entry name" value="NLP"/>
</dbReference>
<evidence type="ECO:0000256" key="1">
    <source>
        <dbReference type="ARBA" id="ARBA00023015"/>
    </source>
</evidence>
<evidence type="ECO:0000259" key="7">
    <source>
        <dbReference type="PROSITE" id="PS51745"/>
    </source>
</evidence>
<keyword evidence="3" id="KW-0804">Transcription</keyword>
<comment type="caution">
    <text evidence="8">The sequence shown here is derived from an EMBL/GenBank/DDBJ whole genome shotgun (WGS) entry which is preliminary data.</text>
</comment>
<feature type="region of interest" description="Disordered" evidence="5">
    <location>
        <begin position="679"/>
        <end position="705"/>
    </location>
</feature>
<organism evidence="8 9">
    <name type="scientific">Trapa incisa</name>
    <dbReference type="NCBI Taxonomy" id="236973"/>
    <lineage>
        <taxon>Eukaryota</taxon>
        <taxon>Viridiplantae</taxon>
        <taxon>Streptophyta</taxon>
        <taxon>Embryophyta</taxon>
        <taxon>Tracheophyta</taxon>
        <taxon>Spermatophyta</taxon>
        <taxon>Magnoliopsida</taxon>
        <taxon>eudicotyledons</taxon>
        <taxon>Gunneridae</taxon>
        <taxon>Pentapetalae</taxon>
        <taxon>rosids</taxon>
        <taxon>malvids</taxon>
        <taxon>Myrtales</taxon>
        <taxon>Lythraceae</taxon>
        <taxon>Trapa</taxon>
    </lineage>
</organism>
<evidence type="ECO:0000256" key="3">
    <source>
        <dbReference type="ARBA" id="ARBA00023163"/>
    </source>
</evidence>
<name>A0AAN7GW58_9MYRT</name>
<evidence type="ECO:0000256" key="2">
    <source>
        <dbReference type="ARBA" id="ARBA00023125"/>
    </source>
</evidence>
<dbReference type="InterPro" id="IPR003035">
    <property type="entry name" value="RWP-RK_dom"/>
</dbReference>
<dbReference type="GO" id="GO:0003677">
    <property type="term" value="F:DNA binding"/>
    <property type="evidence" value="ECO:0007669"/>
    <property type="project" value="UniProtKB-KW"/>
</dbReference>
<dbReference type="Pfam" id="PF02042">
    <property type="entry name" value="RWP-RK"/>
    <property type="match status" value="1"/>
</dbReference>
<dbReference type="PROSITE" id="PS51519">
    <property type="entry name" value="RWP_RK"/>
    <property type="match status" value="1"/>
</dbReference>
<evidence type="ECO:0000256" key="4">
    <source>
        <dbReference type="ARBA" id="ARBA00023242"/>
    </source>
</evidence>
<feature type="region of interest" description="Disordered" evidence="5">
    <location>
        <begin position="561"/>
        <end position="583"/>
    </location>
</feature>
<dbReference type="InterPro" id="IPR053793">
    <property type="entry name" value="PB1-like"/>
</dbReference>
<feature type="domain" description="RWP-RK" evidence="6">
    <location>
        <begin position="580"/>
        <end position="661"/>
    </location>
</feature>
<dbReference type="CDD" id="cd06407">
    <property type="entry name" value="PB1_NLP"/>
    <property type="match status" value="1"/>
</dbReference>
<protein>
    <submittedName>
        <fullName evidence="8">Uncharacterized protein</fullName>
    </submittedName>
</protein>
<dbReference type="Gene3D" id="3.10.20.90">
    <property type="entry name" value="Phosphatidylinositol 3-kinase Catalytic Subunit, Chain A, domain 1"/>
    <property type="match status" value="1"/>
</dbReference>
<proteinExistence type="predicted"/>
<evidence type="ECO:0000313" key="9">
    <source>
        <dbReference type="Proteomes" id="UP001345219"/>
    </source>
</evidence>
<keyword evidence="9" id="KW-1185">Reference proteome</keyword>
<dbReference type="PANTHER" id="PTHR32002:SF44">
    <property type="entry name" value="PROTEIN NLP4"/>
    <property type="match status" value="1"/>
</dbReference>
<dbReference type="SMART" id="SM00666">
    <property type="entry name" value="PB1"/>
    <property type="match status" value="1"/>
</dbReference>
<accession>A0AAN7GW58</accession>